<evidence type="ECO:0000256" key="1">
    <source>
        <dbReference type="ARBA" id="ARBA00022649"/>
    </source>
</evidence>
<dbReference type="CDD" id="cd09874">
    <property type="entry name" value="PIN_MT3492-like"/>
    <property type="match status" value="1"/>
</dbReference>
<dbReference type="InterPro" id="IPR002716">
    <property type="entry name" value="PIN_dom"/>
</dbReference>
<evidence type="ECO:0000259" key="6">
    <source>
        <dbReference type="Pfam" id="PF01850"/>
    </source>
</evidence>
<keyword evidence="8" id="KW-1185">Reference proteome</keyword>
<feature type="domain" description="PIN" evidence="6">
    <location>
        <begin position="2"/>
        <end position="120"/>
    </location>
</feature>
<evidence type="ECO:0000256" key="3">
    <source>
        <dbReference type="ARBA" id="ARBA00022723"/>
    </source>
</evidence>
<evidence type="ECO:0000313" key="8">
    <source>
        <dbReference type="Proteomes" id="UP001410394"/>
    </source>
</evidence>
<comment type="function">
    <text evidence="5">Toxic component of a toxin-antitoxin (TA) system. An RNase.</text>
</comment>
<evidence type="ECO:0000256" key="2">
    <source>
        <dbReference type="ARBA" id="ARBA00022722"/>
    </source>
</evidence>
<keyword evidence="3 5" id="KW-0479">Metal-binding</keyword>
<dbReference type="RefSeq" id="WP_345921227.1">
    <property type="nucleotide sequence ID" value="NZ_JBDIVE010000013.1"/>
</dbReference>
<name>A0ABU9Z3X7_9RHOO</name>
<evidence type="ECO:0000256" key="5">
    <source>
        <dbReference type="HAMAP-Rule" id="MF_00265"/>
    </source>
</evidence>
<organism evidence="7 8">
    <name type="scientific">Uliginosibacterium sediminicola</name>
    <dbReference type="NCBI Taxonomy" id="2024550"/>
    <lineage>
        <taxon>Bacteria</taxon>
        <taxon>Pseudomonadati</taxon>
        <taxon>Pseudomonadota</taxon>
        <taxon>Betaproteobacteria</taxon>
        <taxon>Rhodocyclales</taxon>
        <taxon>Zoogloeaceae</taxon>
        <taxon>Uliginosibacterium</taxon>
    </lineage>
</organism>
<protein>
    <recommendedName>
        <fullName evidence="5">Ribonuclease VapC</fullName>
        <shortName evidence="5">RNase VapC</shortName>
        <ecNumber evidence="5">3.1.-.-</ecNumber>
    </recommendedName>
    <alternativeName>
        <fullName evidence="5">Toxin VapC</fullName>
    </alternativeName>
</protein>
<comment type="caution">
    <text evidence="7">The sequence shown here is derived from an EMBL/GenBank/DDBJ whole genome shotgun (WGS) entry which is preliminary data.</text>
</comment>
<evidence type="ECO:0000256" key="4">
    <source>
        <dbReference type="ARBA" id="ARBA00022801"/>
    </source>
</evidence>
<feature type="binding site" evidence="5">
    <location>
        <position position="94"/>
    </location>
    <ligand>
        <name>Mg(2+)</name>
        <dbReference type="ChEBI" id="CHEBI:18420"/>
    </ligand>
</feature>
<keyword evidence="5" id="KW-0460">Magnesium</keyword>
<gene>
    <name evidence="5" type="primary">vapC</name>
    <name evidence="7" type="ORF">ABDB84_18335</name>
</gene>
<evidence type="ECO:0000313" key="7">
    <source>
        <dbReference type="EMBL" id="MEN3070448.1"/>
    </source>
</evidence>
<dbReference type="Pfam" id="PF01850">
    <property type="entry name" value="PIN"/>
    <property type="match status" value="1"/>
</dbReference>
<comment type="similarity">
    <text evidence="5">Belongs to the PINc/VapC protein family.</text>
</comment>
<dbReference type="SUPFAM" id="SSF88723">
    <property type="entry name" value="PIN domain-like"/>
    <property type="match status" value="1"/>
</dbReference>
<feature type="binding site" evidence="5">
    <location>
        <position position="5"/>
    </location>
    <ligand>
        <name>Mg(2+)</name>
        <dbReference type="ChEBI" id="CHEBI:18420"/>
    </ligand>
</feature>
<dbReference type="Gene3D" id="3.40.50.1010">
    <property type="entry name" value="5'-nuclease"/>
    <property type="match status" value="1"/>
</dbReference>
<dbReference type="Proteomes" id="UP001410394">
    <property type="component" value="Unassembled WGS sequence"/>
</dbReference>
<dbReference type="InterPro" id="IPR029060">
    <property type="entry name" value="PIN-like_dom_sf"/>
</dbReference>
<dbReference type="HAMAP" id="MF_00265">
    <property type="entry name" value="VapC_Nob1"/>
    <property type="match status" value="1"/>
</dbReference>
<keyword evidence="1 5" id="KW-1277">Toxin-antitoxin system</keyword>
<reference evidence="7 8" key="1">
    <citation type="journal article" date="2018" name="Int. J. Syst. Evol. Microbiol.">
        <title>Uliginosibacterium sediminicola sp. nov., isolated from freshwater sediment.</title>
        <authorList>
            <person name="Hwang W.M."/>
            <person name="Kim S.M."/>
            <person name="Kang K."/>
            <person name="Ahn T.Y."/>
        </authorList>
    </citation>
    <scope>NUCLEOTIDE SEQUENCE [LARGE SCALE GENOMIC DNA]</scope>
    <source>
        <strain evidence="7 8">M1-21</strain>
    </source>
</reference>
<comment type="cofactor">
    <cofactor evidence="5">
        <name>Mg(2+)</name>
        <dbReference type="ChEBI" id="CHEBI:18420"/>
    </cofactor>
</comment>
<keyword evidence="5" id="KW-0800">Toxin</keyword>
<dbReference type="InterPro" id="IPR022907">
    <property type="entry name" value="VapC_family"/>
</dbReference>
<keyword evidence="4 5" id="KW-0378">Hydrolase</keyword>
<proteinExistence type="inferred from homology"/>
<keyword evidence="2 5" id="KW-0540">Nuclease</keyword>
<dbReference type="EC" id="3.1.-.-" evidence="5"/>
<dbReference type="EMBL" id="JBDIVE010000013">
    <property type="protein sequence ID" value="MEN3070448.1"/>
    <property type="molecule type" value="Genomic_DNA"/>
</dbReference>
<accession>A0ABU9Z3X7</accession>
<sequence>MIYVDTCLVIYAFEDDPLFGARARAALATQVADRLAISPLVKFECLVAPMKHGNLVLQRYYEEGLQHFAQLDMPEAVFIQGAQLRARFGLKTPDALHLATAQHHGCDALWTNDERLAQAAHGLAINVLATTV</sequence>